<feature type="region of interest" description="Disordered" evidence="1">
    <location>
        <begin position="1"/>
        <end position="25"/>
    </location>
</feature>
<dbReference type="AlphaFoldDB" id="J3N776"/>
<protein>
    <submittedName>
        <fullName evidence="3">Uncharacterized protein</fullName>
    </submittedName>
</protein>
<keyword evidence="2" id="KW-0812">Transmembrane</keyword>
<sequence>MRKSKMFQTDRTQRQITGFKQQQQQQHEEDEASNLVVVTLVAVVTLIKLGADLLVVLLQRGEVLAGLGELPLLHALANVPVDEGALGVHEVELVVDAGEHLDDAGGVGDHAHGPLHLGQVTAGDDAGRLVVDAALEPRRAPVHELDGA</sequence>
<evidence type="ECO:0000256" key="1">
    <source>
        <dbReference type="SAM" id="MobiDB-lite"/>
    </source>
</evidence>
<accession>J3N776</accession>
<dbReference type="HOGENOM" id="CLU_1763583_0_0_1"/>
<evidence type="ECO:0000313" key="3">
    <source>
        <dbReference type="EnsemblPlants" id="OB11G16620.1"/>
    </source>
</evidence>
<feature type="transmembrane region" description="Helical" evidence="2">
    <location>
        <begin position="35"/>
        <end position="58"/>
    </location>
</feature>
<dbReference type="EnsemblPlants" id="OB11G16620.1">
    <property type="protein sequence ID" value="OB11G16620.1"/>
    <property type="gene ID" value="OB11G16620"/>
</dbReference>
<evidence type="ECO:0000256" key="2">
    <source>
        <dbReference type="SAM" id="Phobius"/>
    </source>
</evidence>
<keyword evidence="2" id="KW-1133">Transmembrane helix</keyword>
<dbReference type="Proteomes" id="UP000006038">
    <property type="component" value="Chromosome 11"/>
</dbReference>
<organism evidence="3">
    <name type="scientific">Oryza brachyantha</name>
    <name type="common">malo sina</name>
    <dbReference type="NCBI Taxonomy" id="4533"/>
    <lineage>
        <taxon>Eukaryota</taxon>
        <taxon>Viridiplantae</taxon>
        <taxon>Streptophyta</taxon>
        <taxon>Embryophyta</taxon>
        <taxon>Tracheophyta</taxon>
        <taxon>Spermatophyta</taxon>
        <taxon>Magnoliopsida</taxon>
        <taxon>Liliopsida</taxon>
        <taxon>Poales</taxon>
        <taxon>Poaceae</taxon>
        <taxon>BOP clade</taxon>
        <taxon>Oryzoideae</taxon>
        <taxon>Oryzeae</taxon>
        <taxon>Oryzinae</taxon>
        <taxon>Oryza</taxon>
    </lineage>
</organism>
<keyword evidence="4" id="KW-1185">Reference proteome</keyword>
<reference evidence="3" key="2">
    <citation type="submission" date="2013-04" db="UniProtKB">
        <authorList>
            <consortium name="EnsemblPlants"/>
        </authorList>
    </citation>
    <scope>IDENTIFICATION</scope>
</reference>
<feature type="compositionally biased region" description="Polar residues" evidence="1">
    <location>
        <begin position="1"/>
        <end position="20"/>
    </location>
</feature>
<name>J3N776_ORYBR</name>
<keyword evidence="2" id="KW-0472">Membrane</keyword>
<dbReference type="STRING" id="4533.J3N776"/>
<evidence type="ECO:0000313" key="4">
    <source>
        <dbReference type="Proteomes" id="UP000006038"/>
    </source>
</evidence>
<dbReference type="Gramene" id="OB11G16620.1">
    <property type="protein sequence ID" value="OB11G16620.1"/>
    <property type="gene ID" value="OB11G16620"/>
</dbReference>
<proteinExistence type="predicted"/>
<reference evidence="3" key="1">
    <citation type="journal article" date="2013" name="Nat. Commun.">
        <title>Whole-genome sequencing of Oryza brachyantha reveals mechanisms underlying Oryza genome evolution.</title>
        <authorList>
            <person name="Chen J."/>
            <person name="Huang Q."/>
            <person name="Gao D."/>
            <person name="Wang J."/>
            <person name="Lang Y."/>
            <person name="Liu T."/>
            <person name="Li B."/>
            <person name="Bai Z."/>
            <person name="Luis Goicoechea J."/>
            <person name="Liang C."/>
            <person name="Chen C."/>
            <person name="Zhang W."/>
            <person name="Sun S."/>
            <person name="Liao Y."/>
            <person name="Zhang X."/>
            <person name="Yang L."/>
            <person name="Song C."/>
            <person name="Wang M."/>
            <person name="Shi J."/>
            <person name="Liu G."/>
            <person name="Liu J."/>
            <person name="Zhou H."/>
            <person name="Zhou W."/>
            <person name="Yu Q."/>
            <person name="An N."/>
            <person name="Chen Y."/>
            <person name="Cai Q."/>
            <person name="Wang B."/>
            <person name="Liu B."/>
            <person name="Min J."/>
            <person name="Huang Y."/>
            <person name="Wu H."/>
            <person name="Li Z."/>
            <person name="Zhang Y."/>
            <person name="Yin Y."/>
            <person name="Song W."/>
            <person name="Jiang J."/>
            <person name="Jackson S.A."/>
            <person name="Wing R.A."/>
            <person name="Wang J."/>
            <person name="Chen M."/>
        </authorList>
    </citation>
    <scope>NUCLEOTIDE SEQUENCE [LARGE SCALE GENOMIC DNA]</scope>
    <source>
        <strain evidence="3">cv. IRGC 101232</strain>
    </source>
</reference>